<dbReference type="Pfam" id="PF07730">
    <property type="entry name" value="HisKA_3"/>
    <property type="match status" value="1"/>
</dbReference>
<dbReference type="SUPFAM" id="SSF55874">
    <property type="entry name" value="ATPase domain of HSP90 chaperone/DNA topoisomerase II/histidine kinase"/>
    <property type="match status" value="1"/>
</dbReference>
<evidence type="ECO:0000256" key="2">
    <source>
        <dbReference type="ARBA" id="ARBA00012438"/>
    </source>
</evidence>
<dbReference type="GO" id="GO:0046983">
    <property type="term" value="F:protein dimerization activity"/>
    <property type="evidence" value="ECO:0007669"/>
    <property type="project" value="InterPro"/>
</dbReference>
<feature type="domain" description="Histidine kinase/HSP90-like ATPase" evidence="10">
    <location>
        <begin position="231"/>
        <end position="317"/>
    </location>
</feature>
<evidence type="ECO:0000256" key="5">
    <source>
        <dbReference type="ARBA" id="ARBA00022741"/>
    </source>
</evidence>
<keyword evidence="7" id="KW-0067">ATP-binding</keyword>
<dbReference type="Gene3D" id="1.20.5.1930">
    <property type="match status" value="1"/>
</dbReference>
<evidence type="ECO:0000256" key="8">
    <source>
        <dbReference type="ARBA" id="ARBA00023012"/>
    </source>
</evidence>
<comment type="caution">
    <text evidence="12">The sequence shown here is derived from an EMBL/GenBank/DDBJ whole genome shotgun (WGS) entry which is preliminary data.</text>
</comment>
<comment type="catalytic activity">
    <reaction evidence="1">
        <text>ATP + protein L-histidine = ADP + protein N-phospho-L-histidine.</text>
        <dbReference type="EC" id="2.7.13.3"/>
    </reaction>
</comment>
<gene>
    <name evidence="12" type="ORF">J2S42_000164</name>
</gene>
<evidence type="ECO:0000313" key="13">
    <source>
        <dbReference type="Proteomes" id="UP001240236"/>
    </source>
</evidence>
<dbReference type="GO" id="GO:0016020">
    <property type="term" value="C:membrane"/>
    <property type="evidence" value="ECO:0007669"/>
    <property type="project" value="InterPro"/>
</dbReference>
<dbReference type="InterPro" id="IPR036890">
    <property type="entry name" value="HATPase_C_sf"/>
</dbReference>
<protein>
    <recommendedName>
        <fullName evidence="2">histidine kinase</fullName>
        <ecNumber evidence="2">2.7.13.3</ecNumber>
    </recommendedName>
</protein>
<dbReference type="CDD" id="cd16917">
    <property type="entry name" value="HATPase_UhpB-NarQ-NarX-like"/>
    <property type="match status" value="1"/>
</dbReference>
<evidence type="ECO:0000259" key="11">
    <source>
        <dbReference type="Pfam" id="PF07730"/>
    </source>
</evidence>
<proteinExistence type="predicted"/>
<dbReference type="GO" id="GO:0000155">
    <property type="term" value="F:phosphorelay sensor kinase activity"/>
    <property type="evidence" value="ECO:0007669"/>
    <property type="project" value="InterPro"/>
</dbReference>
<dbReference type="EMBL" id="JAUSUZ010000001">
    <property type="protein sequence ID" value="MDQ0363495.1"/>
    <property type="molecule type" value="Genomic_DNA"/>
</dbReference>
<dbReference type="GO" id="GO:0005524">
    <property type="term" value="F:ATP binding"/>
    <property type="evidence" value="ECO:0007669"/>
    <property type="project" value="UniProtKB-KW"/>
</dbReference>
<feature type="domain" description="Signal transduction histidine kinase subgroup 3 dimerisation and phosphoacceptor" evidence="11">
    <location>
        <begin position="117"/>
        <end position="181"/>
    </location>
</feature>
<keyword evidence="4" id="KW-0808">Transferase</keyword>
<evidence type="ECO:0000256" key="9">
    <source>
        <dbReference type="SAM" id="Phobius"/>
    </source>
</evidence>
<dbReference type="Pfam" id="PF02518">
    <property type="entry name" value="HATPase_c"/>
    <property type="match status" value="1"/>
</dbReference>
<dbReference type="InterPro" id="IPR011712">
    <property type="entry name" value="Sig_transdc_His_kin_sub3_dim/P"/>
</dbReference>
<keyword evidence="8" id="KW-0902">Two-component regulatory system</keyword>
<dbReference type="InterPro" id="IPR050482">
    <property type="entry name" value="Sensor_HK_TwoCompSys"/>
</dbReference>
<dbReference type="InterPro" id="IPR003594">
    <property type="entry name" value="HATPase_dom"/>
</dbReference>
<keyword evidence="9" id="KW-1133">Transmembrane helix</keyword>
<feature type="transmembrane region" description="Helical" evidence="9">
    <location>
        <begin position="344"/>
        <end position="368"/>
    </location>
</feature>
<evidence type="ECO:0000256" key="1">
    <source>
        <dbReference type="ARBA" id="ARBA00000085"/>
    </source>
</evidence>
<feature type="transmembrane region" description="Helical" evidence="9">
    <location>
        <begin position="64"/>
        <end position="84"/>
    </location>
</feature>
<keyword evidence="13" id="KW-1185">Reference proteome</keyword>
<keyword evidence="3" id="KW-0597">Phosphoprotein</keyword>
<sequence>MMILALGALTVSALDWRLLVAVPVLSYLAGCRRALGVSALAGLGGVLVLGTAVQAARGADVYSWLVWIAGVIVCGLFPALLGSFRRLRAALERSGWEQAAQLEREQQAVAAQARLRERARIAQDMHDSLGHELALIALRAGAFELAATLTPQQRTAASQLRASVTDAAERLADIVGLLRDDADEVPLHPAGERIEDLIARAAAAGIPVTPDVPGEPGSPVFQRVAPMQYRAAARVVQEGLTNAAKHAPGAPVTVRLADGGDEVTVVVRNGAAATAAPPARGGHGLTGLRERVGLAGGALRAGPLPDGGFEVEARLPVSAGAALEPFPAEPAGLRQARRRARRGLTLAVALPLVSIVVLTGALMGVYAYDSLTSHLSPDRFRALQAGAARDDVAGLIPARQVPERRDESGPPPPPGSSCEYYRSAAGFVPAPFDVYRLCFRDGRLVAKDAFAPPT</sequence>
<organism evidence="12 13">
    <name type="scientific">Catenuloplanes indicus</name>
    <dbReference type="NCBI Taxonomy" id="137267"/>
    <lineage>
        <taxon>Bacteria</taxon>
        <taxon>Bacillati</taxon>
        <taxon>Actinomycetota</taxon>
        <taxon>Actinomycetes</taxon>
        <taxon>Micromonosporales</taxon>
        <taxon>Micromonosporaceae</taxon>
        <taxon>Catenuloplanes</taxon>
    </lineage>
</organism>
<dbReference type="AlphaFoldDB" id="A0AAE4AU72"/>
<keyword evidence="9" id="KW-0812">Transmembrane</keyword>
<keyword evidence="9" id="KW-0472">Membrane</keyword>
<dbReference type="Proteomes" id="UP001240236">
    <property type="component" value="Unassembled WGS sequence"/>
</dbReference>
<evidence type="ECO:0000256" key="3">
    <source>
        <dbReference type="ARBA" id="ARBA00022553"/>
    </source>
</evidence>
<reference evidence="12 13" key="1">
    <citation type="submission" date="2023-07" db="EMBL/GenBank/DDBJ databases">
        <title>Sequencing the genomes of 1000 actinobacteria strains.</title>
        <authorList>
            <person name="Klenk H.-P."/>
        </authorList>
    </citation>
    <scope>NUCLEOTIDE SEQUENCE [LARGE SCALE GENOMIC DNA]</scope>
    <source>
        <strain evidence="12 13">DSM 44709</strain>
    </source>
</reference>
<evidence type="ECO:0000259" key="10">
    <source>
        <dbReference type="Pfam" id="PF02518"/>
    </source>
</evidence>
<evidence type="ECO:0000256" key="4">
    <source>
        <dbReference type="ARBA" id="ARBA00022679"/>
    </source>
</evidence>
<evidence type="ECO:0000256" key="6">
    <source>
        <dbReference type="ARBA" id="ARBA00022777"/>
    </source>
</evidence>
<dbReference type="PANTHER" id="PTHR24421:SF10">
    <property type="entry name" value="NITRATE_NITRITE SENSOR PROTEIN NARQ"/>
    <property type="match status" value="1"/>
</dbReference>
<keyword evidence="5" id="KW-0547">Nucleotide-binding</keyword>
<evidence type="ECO:0000313" key="12">
    <source>
        <dbReference type="EMBL" id="MDQ0363495.1"/>
    </source>
</evidence>
<dbReference type="PANTHER" id="PTHR24421">
    <property type="entry name" value="NITRATE/NITRITE SENSOR PROTEIN NARX-RELATED"/>
    <property type="match status" value="1"/>
</dbReference>
<accession>A0AAE4AU72</accession>
<name>A0AAE4AU72_9ACTN</name>
<keyword evidence="6 12" id="KW-0418">Kinase</keyword>
<evidence type="ECO:0000256" key="7">
    <source>
        <dbReference type="ARBA" id="ARBA00022840"/>
    </source>
</evidence>
<dbReference type="Gene3D" id="3.30.565.10">
    <property type="entry name" value="Histidine kinase-like ATPase, C-terminal domain"/>
    <property type="match status" value="1"/>
</dbReference>
<dbReference type="EC" id="2.7.13.3" evidence="2"/>